<dbReference type="GO" id="GO:0008237">
    <property type="term" value="F:metallopeptidase activity"/>
    <property type="evidence" value="ECO:0007669"/>
    <property type="project" value="InterPro"/>
</dbReference>
<name>A0A226C2G4_9FIRM</name>
<protein>
    <recommendedName>
        <fullName evidence="2">Metalloprotease TldD/E C-terminal domain-containing protein</fullName>
    </recommendedName>
</protein>
<comment type="similarity">
    <text evidence="1">Belongs to the peptidase U62 family.</text>
</comment>
<evidence type="ECO:0000313" key="3">
    <source>
        <dbReference type="EMBL" id="OWZ84804.1"/>
    </source>
</evidence>
<reference evidence="3 4" key="1">
    <citation type="submission" date="2017-06" db="EMBL/GenBank/DDBJ databases">
        <title>Draft Genome Sequence of Natranaerobius trueperi halophilic, alkalithermophilic bacteria from soda lakes.</title>
        <authorList>
            <person name="Zhao B."/>
        </authorList>
    </citation>
    <scope>NUCLEOTIDE SEQUENCE [LARGE SCALE GENOMIC DNA]</scope>
    <source>
        <strain evidence="3 4">DSM 18760</strain>
    </source>
</reference>
<dbReference type="SUPFAM" id="SSF111283">
    <property type="entry name" value="Putative modulator of DNA gyrase, PmbA/TldD"/>
    <property type="match status" value="1"/>
</dbReference>
<comment type="caution">
    <text evidence="3">The sequence shown here is derived from an EMBL/GenBank/DDBJ whole genome shotgun (WGS) entry which is preliminary data.</text>
</comment>
<evidence type="ECO:0000313" key="4">
    <source>
        <dbReference type="Proteomes" id="UP000214588"/>
    </source>
</evidence>
<dbReference type="InterPro" id="IPR051463">
    <property type="entry name" value="Peptidase_U62_metallo"/>
</dbReference>
<sequence length="160" mass="17134">MIKEGELVGRLHTRETAVKMGEKPTGNARALNYNHPPICRMRTTCIAQGNTNLEDMIKDIDLGVYALDAYGGQTNGEMFTFKAGEAYMIRNGQVEEMVRDVNLTGNVFETLNNISAISNDLRIKDSGGGCGKGGQGPLPTSQGSPSVRVENVIIGGKSDG</sequence>
<evidence type="ECO:0000256" key="1">
    <source>
        <dbReference type="ARBA" id="ARBA00005836"/>
    </source>
</evidence>
<dbReference type="GO" id="GO:0005829">
    <property type="term" value="C:cytosol"/>
    <property type="evidence" value="ECO:0007669"/>
    <property type="project" value="TreeGrafter"/>
</dbReference>
<dbReference type="Proteomes" id="UP000214588">
    <property type="component" value="Unassembled WGS sequence"/>
</dbReference>
<feature type="domain" description="Metalloprotease TldD/E C-terminal" evidence="2">
    <location>
        <begin position="1"/>
        <end position="156"/>
    </location>
</feature>
<dbReference type="AlphaFoldDB" id="A0A226C2G4"/>
<gene>
    <name evidence="3" type="ORF">CDO51_01950</name>
</gene>
<dbReference type="EMBL" id="NIQC01000002">
    <property type="protein sequence ID" value="OWZ84804.1"/>
    <property type="molecule type" value="Genomic_DNA"/>
</dbReference>
<dbReference type="PANTHER" id="PTHR30624:SF0">
    <property type="entry name" value="METALLOPROTEASE SLR0863"/>
    <property type="match status" value="1"/>
</dbReference>
<keyword evidence="4" id="KW-1185">Reference proteome</keyword>
<organism evidence="3 4">
    <name type="scientific">Natranaerobius trueperi</name>
    <dbReference type="NCBI Taxonomy" id="759412"/>
    <lineage>
        <taxon>Bacteria</taxon>
        <taxon>Bacillati</taxon>
        <taxon>Bacillota</taxon>
        <taxon>Clostridia</taxon>
        <taxon>Natranaerobiales</taxon>
        <taxon>Natranaerobiaceae</taxon>
        <taxon>Natranaerobius</taxon>
    </lineage>
</organism>
<evidence type="ECO:0000259" key="2">
    <source>
        <dbReference type="Pfam" id="PF19289"/>
    </source>
</evidence>
<dbReference type="Pfam" id="PF19289">
    <property type="entry name" value="PmbA_TldD_3rd"/>
    <property type="match status" value="1"/>
</dbReference>
<dbReference type="InterPro" id="IPR045569">
    <property type="entry name" value="Metalloprtase-TldD/E_C"/>
</dbReference>
<dbReference type="PANTHER" id="PTHR30624">
    <property type="entry name" value="UNCHARACTERIZED PROTEIN TLDD AND PMBA"/>
    <property type="match status" value="1"/>
</dbReference>
<dbReference type="InterPro" id="IPR036059">
    <property type="entry name" value="TldD/PmbA_sf"/>
</dbReference>
<accession>A0A226C2G4</accession>
<dbReference type="OrthoDB" id="9803213at2"/>
<dbReference type="GO" id="GO:0006508">
    <property type="term" value="P:proteolysis"/>
    <property type="evidence" value="ECO:0007669"/>
    <property type="project" value="InterPro"/>
</dbReference>
<proteinExistence type="inferred from homology"/>